<reference evidence="2" key="2">
    <citation type="submission" date="2022-01" db="EMBL/GenBank/DDBJ databases">
        <authorList>
            <person name="Yamashiro T."/>
            <person name="Shiraishi A."/>
            <person name="Satake H."/>
            <person name="Nakayama K."/>
        </authorList>
    </citation>
    <scope>NUCLEOTIDE SEQUENCE</scope>
</reference>
<keyword evidence="3" id="KW-1185">Reference proteome</keyword>
<protein>
    <submittedName>
        <fullName evidence="2">Uncharacterized protein</fullName>
    </submittedName>
</protein>
<feature type="compositionally biased region" description="Low complexity" evidence="1">
    <location>
        <begin position="84"/>
        <end position="96"/>
    </location>
</feature>
<feature type="compositionally biased region" description="Basic and acidic residues" evidence="1">
    <location>
        <begin position="105"/>
        <end position="114"/>
    </location>
</feature>
<sequence>MKSFQQRDDKKSKSDRKLFRCSDLNYLIGESLKPPRNKDQKAFVGGGWSDSENIGEDKINDETCLMAQSSNESPSCKIGLGFDKSTTSTSRTKPTSFVGSSAEMRVTDLPKRQTDPPSLNP</sequence>
<evidence type="ECO:0000313" key="3">
    <source>
        <dbReference type="Proteomes" id="UP001151760"/>
    </source>
</evidence>
<evidence type="ECO:0000313" key="2">
    <source>
        <dbReference type="EMBL" id="GJU04900.1"/>
    </source>
</evidence>
<comment type="caution">
    <text evidence="2">The sequence shown here is derived from an EMBL/GenBank/DDBJ whole genome shotgun (WGS) entry which is preliminary data.</text>
</comment>
<proteinExistence type="predicted"/>
<accession>A0ABQ5IYT3</accession>
<dbReference type="Proteomes" id="UP001151760">
    <property type="component" value="Unassembled WGS sequence"/>
</dbReference>
<dbReference type="EMBL" id="BQNB010021294">
    <property type="protein sequence ID" value="GJU04900.1"/>
    <property type="molecule type" value="Genomic_DNA"/>
</dbReference>
<organism evidence="2 3">
    <name type="scientific">Tanacetum coccineum</name>
    <dbReference type="NCBI Taxonomy" id="301880"/>
    <lineage>
        <taxon>Eukaryota</taxon>
        <taxon>Viridiplantae</taxon>
        <taxon>Streptophyta</taxon>
        <taxon>Embryophyta</taxon>
        <taxon>Tracheophyta</taxon>
        <taxon>Spermatophyta</taxon>
        <taxon>Magnoliopsida</taxon>
        <taxon>eudicotyledons</taxon>
        <taxon>Gunneridae</taxon>
        <taxon>Pentapetalae</taxon>
        <taxon>asterids</taxon>
        <taxon>campanulids</taxon>
        <taxon>Asterales</taxon>
        <taxon>Asteraceae</taxon>
        <taxon>Asteroideae</taxon>
        <taxon>Anthemideae</taxon>
        <taxon>Anthemidinae</taxon>
        <taxon>Tanacetum</taxon>
    </lineage>
</organism>
<gene>
    <name evidence="2" type="ORF">Tco_1121330</name>
</gene>
<reference evidence="2" key="1">
    <citation type="journal article" date="2022" name="Int. J. Mol. Sci.">
        <title>Draft Genome of Tanacetum Coccineum: Genomic Comparison of Closely Related Tanacetum-Family Plants.</title>
        <authorList>
            <person name="Yamashiro T."/>
            <person name="Shiraishi A."/>
            <person name="Nakayama K."/>
            <person name="Satake H."/>
        </authorList>
    </citation>
    <scope>NUCLEOTIDE SEQUENCE</scope>
</reference>
<feature type="region of interest" description="Disordered" evidence="1">
    <location>
        <begin position="30"/>
        <end position="121"/>
    </location>
</feature>
<evidence type="ECO:0000256" key="1">
    <source>
        <dbReference type="SAM" id="MobiDB-lite"/>
    </source>
</evidence>
<name>A0ABQ5IYT3_9ASTR</name>